<evidence type="ECO:0000313" key="1">
    <source>
        <dbReference type="EMBL" id="GBO41801.1"/>
    </source>
</evidence>
<keyword evidence="2" id="KW-1185">Reference proteome</keyword>
<protein>
    <submittedName>
        <fullName evidence="1">Uncharacterized protein</fullName>
    </submittedName>
</protein>
<proteinExistence type="predicted"/>
<evidence type="ECO:0000313" key="2">
    <source>
        <dbReference type="Proteomes" id="UP000499080"/>
    </source>
</evidence>
<accession>A0A4Y2WX39</accession>
<dbReference type="AlphaFoldDB" id="A0A4Y2WX39"/>
<organism evidence="1 2">
    <name type="scientific">Araneus ventricosus</name>
    <name type="common">Orbweaver spider</name>
    <name type="synonym">Epeira ventricosa</name>
    <dbReference type="NCBI Taxonomy" id="182803"/>
    <lineage>
        <taxon>Eukaryota</taxon>
        <taxon>Metazoa</taxon>
        <taxon>Ecdysozoa</taxon>
        <taxon>Arthropoda</taxon>
        <taxon>Chelicerata</taxon>
        <taxon>Arachnida</taxon>
        <taxon>Araneae</taxon>
        <taxon>Araneomorphae</taxon>
        <taxon>Entelegynae</taxon>
        <taxon>Araneoidea</taxon>
        <taxon>Araneidae</taxon>
        <taxon>Araneus</taxon>
    </lineage>
</organism>
<gene>
    <name evidence="1" type="ORF">AVEN_133095_1</name>
</gene>
<name>A0A4Y2WX39_ARAVE</name>
<sequence length="180" mass="20950">MCRTSLYNKRLIYAKSADESFEDGLNLEMECGLRCRYKFLILIQKEKGKRINNLRIVLKRDINITKSRYQKRKSKTRYQKLNHSEHKEFEARFYQITAISMGTVFIGQNFPYCSIYQYPPIDCTNLTLLSTTAFLPACNTNRLSSVLHKPSFPASQLLSNLGSGSSSRRDHFACFHRSDR</sequence>
<reference evidence="1 2" key="1">
    <citation type="journal article" date="2019" name="Sci. Rep.">
        <title>Orb-weaving spider Araneus ventricosus genome elucidates the spidroin gene catalogue.</title>
        <authorList>
            <person name="Kono N."/>
            <person name="Nakamura H."/>
            <person name="Ohtoshi R."/>
            <person name="Moran D.A.P."/>
            <person name="Shinohara A."/>
            <person name="Yoshida Y."/>
            <person name="Fujiwara M."/>
            <person name="Mori M."/>
            <person name="Tomita M."/>
            <person name="Arakawa K."/>
        </authorList>
    </citation>
    <scope>NUCLEOTIDE SEQUENCE [LARGE SCALE GENOMIC DNA]</scope>
</reference>
<comment type="caution">
    <text evidence="1">The sequence shown here is derived from an EMBL/GenBank/DDBJ whole genome shotgun (WGS) entry which is preliminary data.</text>
</comment>
<dbReference type="Proteomes" id="UP000499080">
    <property type="component" value="Unassembled WGS sequence"/>
</dbReference>
<dbReference type="EMBL" id="BGPR01067639">
    <property type="protein sequence ID" value="GBO41801.1"/>
    <property type="molecule type" value="Genomic_DNA"/>
</dbReference>